<organism evidence="2">
    <name type="scientific">uncultured Rubrobacteraceae bacterium</name>
    <dbReference type="NCBI Taxonomy" id="349277"/>
    <lineage>
        <taxon>Bacteria</taxon>
        <taxon>Bacillati</taxon>
        <taxon>Actinomycetota</taxon>
        <taxon>Rubrobacteria</taxon>
        <taxon>Rubrobacterales</taxon>
        <taxon>Rubrobacteraceae</taxon>
        <taxon>environmental samples</taxon>
    </lineage>
</organism>
<proteinExistence type="predicted"/>
<feature type="non-terminal residue" evidence="2">
    <location>
        <position position="29"/>
    </location>
</feature>
<sequence>WACFRRRSSWPSTVPRRRGWPPRRPPSLP</sequence>
<gene>
    <name evidence="2" type="ORF">AVDCRST_MAG22-3596</name>
</gene>
<dbReference type="AlphaFoldDB" id="A0A6J4Q7M7"/>
<dbReference type="EMBL" id="CADCUV010000174">
    <property type="protein sequence ID" value="CAA9435203.1"/>
    <property type="molecule type" value="Genomic_DNA"/>
</dbReference>
<reference evidence="2" key="1">
    <citation type="submission" date="2020-02" db="EMBL/GenBank/DDBJ databases">
        <authorList>
            <person name="Meier V. D."/>
        </authorList>
    </citation>
    <scope>NUCLEOTIDE SEQUENCE</scope>
    <source>
        <strain evidence="2">AVDCRST_MAG22</strain>
    </source>
</reference>
<feature type="non-terminal residue" evidence="2">
    <location>
        <position position="1"/>
    </location>
</feature>
<protein>
    <submittedName>
        <fullName evidence="2">Uncharacterized protein</fullName>
    </submittedName>
</protein>
<accession>A0A6J4Q7M7</accession>
<evidence type="ECO:0000313" key="2">
    <source>
        <dbReference type="EMBL" id="CAA9435203.1"/>
    </source>
</evidence>
<evidence type="ECO:0000256" key="1">
    <source>
        <dbReference type="SAM" id="MobiDB-lite"/>
    </source>
</evidence>
<name>A0A6J4Q7M7_9ACTN</name>
<feature type="region of interest" description="Disordered" evidence="1">
    <location>
        <begin position="1"/>
        <end position="29"/>
    </location>
</feature>